<evidence type="ECO:0000313" key="1">
    <source>
        <dbReference type="Proteomes" id="UP000189701"/>
    </source>
</evidence>
<dbReference type="RefSeq" id="XP_009770010.1">
    <property type="nucleotide sequence ID" value="XM_009771708.1"/>
</dbReference>
<protein>
    <submittedName>
        <fullName evidence="2">Uncharacterized protein LOC104220772</fullName>
    </submittedName>
</protein>
<dbReference type="OrthoDB" id="1284866at2759"/>
<dbReference type="STRING" id="4096.A0A1U7W6Y6"/>
<dbReference type="eggNOG" id="KOG1075">
    <property type="taxonomic scope" value="Eukaryota"/>
</dbReference>
<dbReference type="AlphaFoldDB" id="A0A1U7W6Y6"/>
<dbReference type="Proteomes" id="UP000189701">
    <property type="component" value="Unplaced"/>
</dbReference>
<dbReference type="PANTHER" id="PTHR33116">
    <property type="entry name" value="REVERSE TRANSCRIPTASE ZINC-BINDING DOMAIN-CONTAINING PROTEIN-RELATED-RELATED"/>
    <property type="match status" value="1"/>
</dbReference>
<keyword evidence="1" id="KW-1185">Reference proteome</keyword>
<accession>A0A1U7W6Y6</accession>
<reference evidence="1" key="1">
    <citation type="journal article" date="2013" name="Genome Biol.">
        <title>Reference genomes and transcriptomes of Nicotiana sylvestris and Nicotiana tomentosiformis.</title>
        <authorList>
            <person name="Sierro N."/>
            <person name="Battey J.N."/>
            <person name="Ouadi S."/>
            <person name="Bovet L."/>
            <person name="Goepfert S."/>
            <person name="Bakaher N."/>
            <person name="Peitsch M.C."/>
            <person name="Ivanov N.V."/>
        </authorList>
    </citation>
    <scope>NUCLEOTIDE SEQUENCE [LARGE SCALE GENOMIC DNA]</scope>
</reference>
<gene>
    <name evidence="2" type="primary">LOC104220772</name>
</gene>
<dbReference type="PANTHER" id="PTHR33116:SF66">
    <property type="entry name" value="REVERSE TRANSCRIPTASE ZINC-BINDING DOMAIN-CONTAINING PROTEIN"/>
    <property type="match status" value="1"/>
</dbReference>
<evidence type="ECO:0000313" key="2">
    <source>
        <dbReference type="RefSeq" id="XP_009770010.1"/>
    </source>
</evidence>
<proteinExistence type="predicted"/>
<reference evidence="2" key="2">
    <citation type="submission" date="2025-08" db="UniProtKB">
        <authorList>
            <consortium name="RefSeq"/>
        </authorList>
    </citation>
    <scope>IDENTIFICATION</scope>
    <source>
        <tissue evidence="2">Leaf</tissue>
    </source>
</reference>
<name>A0A1U7W6Y6_NICSY</name>
<organism evidence="1 2">
    <name type="scientific">Nicotiana sylvestris</name>
    <name type="common">Wood tobacco</name>
    <name type="synonym">South American tobacco</name>
    <dbReference type="NCBI Taxonomy" id="4096"/>
    <lineage>
        <taxon>Eukaryota</taxon>
        <taxon>Viridiplantae</taxon>
        <taxon>Streptophyta</taxon>
        <taxon>Embryophyta</taxon>
        <taxon>Tracheophyta</taxon>
        <taxon>Spermatophyta</taxon>
        <taxon>Magnoliopsida</taxon>
        <taxon>eudicotyledons</taxon>
        <taxon>Gunneridae</taxon>
        <taxon>Pentapetalae</taxon>
        <taxon>asterids</taxon>
        <taxon>lamiids</taxon>
        <taxon>Solanales</taxon>
        <taxon>Solanaceae</taxon>
        <taxon>Nicotianoideae</taxon>
        <taxon>Nicotianeae</taxon>
        <taxon>Nicotiana</taxon>
    </lineage>
</organism>
<sequence length="233" mass="26654">MEWDFLRTVLLEFGVPFKLVELIMTCVSTVSYSLLLNGGLTEKFEARKGLRQGDPMSPYLFVLAMEADEISMKMLIRCFQKFSEVSGLHANMDKSSLYIAGVKNEFKDKMLAELQLSEGTLPFKYLGVPLSAKKISTQQCMSLVERIVDNIRSWTSKFHSYAGSLQLIKSVLFEMQTYWAQVFLIPKKIVKMVDSICMRYMWTGSNETTQRNLISWETLCKPKAAGLTKHNQL</sequence>